<dbReference type="GO" id="GO:0046983">
    <property type="term" value="F:protein dimerization activity"/>
    <property type="evidence" value="ECO:0007669"/>
    <property type="project" value="InterPro"/>
</dbReference>
<name>A0A2G2ZI73_CAPAN</name>
<keyword evidence="3" id="KW-0804">Transcription</keyword>
<dbReference type="Proteomes" id="UP000222542">
    <property type="component" value="Unassembled WGS sequence"/>
</dbReference>
<comment type="subcellular location">
    <subcellularLocation>
        <location evidence="1">Nucleus</location>
    </subcellularLocation>
</comment>
<evidence type="ECO:0000313" key="6">
    <source>
        <dbReference type="EMBL" id="PHT81698.1"/>
    </source>
</evidence>
<dbReference type="InterPro" id="IPR024097">
    <property type="entry name" value="bHLH_ZIP_TF"/>
</dbReference>
<proteinExistence type="predicted"/>
<sequence>MQAKPWNLSFLLVIMINTQYVENSVRWMQRAIYLNHLFTQHHVIGKALVLDEIINYVQSLQRQVEFLSMKLEEVNTRETPNIEGIPIKDLGQQTFETNAMAFGSQGTREYAGRTSPDWLYMQIGGGFERGT</sequence>
<dbReference type="PANTHER" id="PTHR12565:SF321">
    <property type="entry name" value="TRANSCRIPTION FACTOR BHLH089"/>
    <property type="match status" value="1"/>
</dbReference>
<comment type="caution">
    <text evidence="6">The sequence shown here is derived from an EMBL/GenBank/DDBJ whole genome shotgun (WGS) entry which is preliminary data.</text>
</comment>
<keyword evidence="2" id="KW-0805">Transcription regulation</keyword>
<evidence type="ECO:0000313" key="7">
    <source>
        <dbReference type="Proteomes" id="UP000222542"/>
    </source>
</evidence>
<evidence type="ECO:0000256" key="3">
    <source>
        <dbReference type="ARBA" id="ARBA00023163"/>
    </source>
</evidence>
<keyword evidence="5" id="KW-0732">Signal</keyword>
<feature type="chain" id="PRO_5013901811" evidence="5">
    <location>
        <begin position="24"/>
        <end position="131"/>
    </location>
</feature>
<evidence type="ECO:0000256" key="4">
    <source>
        <dbReference type="ARBA" id="ARBA00023242"/>
    </source>
</evidence>
<organism evidence="6 7">
    <name type="scientific">Capsicum annuum</name>
    <name type="common">Capsicum pepper</name>
    <dbReference type="NCBI Taxonomy" id="4072"/>
    <lineage>
        <taxon>Eukaryota</taxon>
        <taxon>Viridiplantae</taxon>
        <taxon>Streptophyta</taxon>
        <taxon>Embryophyta</taxon>
        <taxon>Tracheophyta</taxon>
        <taxon>Spermatophyta</taxon>
        <taxon>Magnoliopsida</taxon>
        <taxon>eudicotyledons</taxon>
        <taxon>Gunneridae</taxon>
        <taxon>Pentapetalae</taxon>
        <taxon>asterids</taxon>
        <taxon>lamiids</taxon>
        <taxon>Solanales</taxon>
        <taxon>Solanaceae</taxon>
        <taxon>Solanoideae</taxon>
        <taxon>Capsiceae</taxon>
        <taxon>Capsicum</taxon>
    </lineage>
</organism>
<dbReference type="SUPFAM" id="SSF47459">
    <property type="entry name" value="HLH, helix-loop-helix DNA-binding domain"/>
    <property type="match status" value="1"/>
</dbReference>
<evidence type="ECO:0000256" key="1">
    <source>
        <dbReference type="ARBA" id="ARBA00004123"/>
    </source>
</evidence>
<gene>
    <name evidence="6" type="ORF">T459_14713</name>
</gene>
<feature type="signal peptide" evidence="5">
    <location>
        <begin position="1"/>
        <end position="23"/>
    </location>
</feature>
<dbReference type="GO" id="GO:0006355">
    <property type="term" value="P:regulation of DNA-templated transcription"/>
    <property type="evidence" value="ECO:0007669"/>
    <property type="project" value="InterPro"/>
</dbReference>
<dbReference type="EMBL" id="AYRZ02000005">
    <property type="protein sequence ID" value="PHT81698.1"/>
    <property type="molecule type" value="Genomic_DNA"/>
</dbReference>
<keyword evidence="4" id="KW-0539">Nucleus</keyword>
<dbReference type="InterPro" id="IPR036638">
    <property type="entry name" value="HLH_DNA-bd_sf"/>
</dbReference>
<reference evidence="6 7" key="1">
    <citation type="journal article" date="2014" name="Nat. Genet.">
        <title>Genome sequence of the hot pepper provides insights into the evolution of pungency in Capsicum species.</title>
        <authorList>
            <person name="Kim S."/>
            <person name="Park M."/>
            <person name="Yeom S.I."/>
            <person name="Kim Y.M."/>
            <person name="Lee J.M."/>
            <person name="Lee H.A."/>
            <person name="Seo E."/>
            <person name="Choi J."/>
            <person name="Cheong K."/>
            <person name="Kim K.T."/>
            <person name="Jung K."/>
            <person name="Lee G.W."/>
            <person name="Oh S.K."/>
            <person name="Bae C."/>
            <person name="Kim S.B."/>
            <person name="Lee H.Y."/>
            <person name="Kim S.Y."/>
            <person name="Kim M.S."/>
            <person name="Kang B.C."/>
            <person name="Jo Y.D."/>
            <person name="Yang H.B."/>
            <person name="Jeong H.J."/>
            <person name="Kang W.H."/>
            <person name="Kwon J.K."/>
            <person name="Shin C."/>
            <person name="Lim J.Y."/>
            <person name="Park J.H."/>
            <person name="Huh J.H."/>
            <person name="Kim J.S."/>
            <person name="Kim B.D."/>
            <person name="Cohen O."/>
            <person name="Paran I."/>
            <person name="Suh M.C."/>
            <person name="Lee S.B."/>
            <person name="Kim Y.K."/>
            <person name="Shin Y."/>
            <person name="Noh S.J."/>
            <person name="Park J."/>
            <person name="Seo Y.S."/>
            <person name="Kwon S.Y."/>
            <person name="Kim H.A."/>
            <person name="Park J.M."/>
            <person name="Kim H.J."/>
            <person name="Choi S.B."/>
            <person name="Bosland P.W."/>
            <person name="Reeves G."/>
            <person name="Jo S.H."/>
            <person name="Lee B.W."/>
            <person name="Cho H.T."/>
            <person name="Choi H.S."/>
            <person name="Lee M.S."/>
            <person name="Yu Y."/>
            <person name="Do Choi Y."/>
            <person name="Park B.S."/>
            <person name="van Deynze A."/>
            <person name="Ashrafi H."/>
            <person name="Hill T."/>
            <person name="Kim W.T."/>
            <person name="Pai H.S."/>
            <person name="Ahn H.K."/>
            <person name="Yeam I."/>
            <person name="Giovannoni J.J."/>
            <person name="Rose J.K."/>
            <person name="Sorensen I."/>
            <person name="Lee S.J."/>
            <person name="Kim R.W."/>
            <person name="Choi I.Y."/>
            <person name="Choi B.S."/>
            <person name="Lim J.S."/>
            <person name="Lee Y.H."/>
            <person name="Choi D."/>
        </authorList>
    </citation>
    <scope>NUCLEOTIDE SEQUENCE [LARGE SCALE GENOMIC DNA]</scope>
    <source>
        <strain evidence="7">cv. CM334</strain>
    </source>
</reference>
<dbReference type="AlphaFoldDB" id="A0A2G2ZI73"/>
<reference evidence="6 7" key="2">
    <citation type="journal article" date="2017" name="Genome Biol.">
        <title>New reference genome sequences of hot pepper reveal the massive evolution of plant disease-resistance genes by retroduplication.</title>
        <authorList>
            <person name="Kim S."/>
            <person name="Park J."/>
            <person name="Yeom S.I."/>
            <person name="Kim Y.M."/>
            <person name="Seo E."/>
            <person name="Kim K.T."/>
            <person name="Kim M.S."/>
            <person name="Lee J.M."/>
            <person name="Cheong K."/>
            <person name="Shin H.S."/>
            <person name="Kim S.B."/>
            <person name="Han K."/>
            <person name="Lee J."/>
            <person name="Park M."/>
            <person name="Lee H.A."/>
            <person name="Lee H.Y."/>
            <person name="Lee Y."/>
            <person name="Oh S."/>
            <person name="Lee J.H."/>
            <person name="Choi E."/>
            <person name="Choi E."/>
            <person name="Lee S.E."/>
            <person name="Jeon J."/>
            <person name="Kim H."/>
            <person name="Choi G."/>
            <person name="Song H."/>
            <person name="Lee J."/>
            <person name="Lee S.C."/>
            <person name="Kwon J.K."/>
            <person name="Lee H.Y."/>
            <person name="Koo N."/>
            <person name="Hong Y."/>
            <person name="Kim R.W."/>
            <person name="Kang W.H."/>
            <person name="Huh J.H."/>
            <person name="Kang B.C."/>
            <person name="Yang T.J."/>
            <person name="Lee Y.H."/>
            <person name="Bennetzen J.L."/>
            <person name="Choi D."/>
        </authorList>
    </citation>
    <scope>NUCLEOTIDE SEQUENCE [LARGE SCALE GENOMIC DNA]</scope>
    <source>
        <strain evidence="7">cv. CM334</strain>
    </source>
</reference>
<protein>
    <submittedName>
        <fullName evidence="6">Transcription factor bHLH79</fullName>
    </submittedName>
</protein>
<dbReference type="Gramene" id="PHT81698">
    <property type="protein sequence ID" value="PHT81698"/>
    <property type="gene ID" value="T459_14713"/>
</dbReference>
<keyword evidence="7" id="KW-1185">Reference proteome</keyword>
<dbReference type="STRING" id="4072.A0A2G2ZI73"/>
<dbReference type="GO" id="GO:0005634">
    <property type="term" value="C:nucleus"/>
    <property type="evidence" value="ECO:0007669"/>
    <property type="project" value="UniProtKB-SubCell"/>
</dbReference>
<evidence type="ECO:0000256" key="2">
    <source>
        <dbReference type="ARBA" id="ARBA00023015"/>
    </source>
</evidence>
<evidence type="ECO:0000256" key="5">
    <source>
        <dbReference type="SAM" id="SignalP"/>
    </source>
</evidence>
<dbReference type="PANTHER" id="PTHR12565">
    <property type="entry name" value="STEROL REGULATORY ELEMENT-BINDING PROTEIN"/>
    <property type="match status" value="1"/>
</dbReference>
<accession>A0A2G2ZI73</accession>